<dbReference type="SMART" id="SM00499">
    <property type="entry name" value="AAI"/>
    <property type="match status" value="1"/>
</dbReference>
<dbReference type="OMA" id="CWPELFD"/>
<dbReference type="InterPro" id="IPR036312">
    <property type="entry name" value="Bifun_inhib/LTP/seed_sf"/>
</dbReference>
<dbReference type="Pfam" id="PF00234">
    <property type="entry name" value="Tryp_alpha_amyl"/>
    <property type="match status" value="1"/>
</dbReference>
<dbReference type="PANTHER" id="PTHR33214">
    <property type="entry name" value="BIFUNCTIONAL INHIBITOR/LIPID-TRANSFER PROTEIN/SEED STORAGE 2S ALBUMIN SUPERFAMILY PROTEIN"/>
    <property type="match status" value="1"/>
</dbReference>
<feature type="chain" id="PRO_5004722535" description="Bifunctional inhibitor/plant lipid transfer protein/seed storage helical domain-containing protein" evidence="3">
    <location>
        <begin position="20"/>
        <end position="105"/>
    </location>
</feature>
<evidence type="ECO:0000259" key="4">
    <source>
        <dbReference type="SMART" id="SM00499"/>
    </source>
</evidence>
<dbReference type="Gramene" id="ESQ32592">
    <property type="protein sequence ID" value="ESQ32592"/>
    <property type="gene ID" value="EUTSA_v10005391mg"/>
</dbReference>
<proteinExistence type="predicted"/>
<dbReference type="PANTHER" id="PTHR33214:SF57">
    <property type="entry name" value="GENOME ASSEMBLY, CHROMOSOME: A02"/>
    <property type="match status" value="1"/>
</dbReference>
<keyword evidence="6" id="KW-1185">Reference proteome</keyword>
<dbReference type="KEGG" id="eus:EUTSA_v10005391mg"/>
<dbReference type="AlphaFoldDB" id="V4KRH7"/>
<dbReference type="STRING" id="72664.V4KRH7"/>
<dbReference type="InterPro" id="IPR033872">
    <property type="entry name" value="nsLTP2"/>
</dbReference>
<evidence type="ECO:0000256" key="2">
    <source>
        <dbReference type="ARBA" id="ARBA00023121"/>
    </source>
</evidence>
<name>V4KRH7_EUTSA</name>
<evidence type="ECO:0000256" key="1">
    <source>
        <dbReference type="ARBA" id="ARBA00022448"/>
    </source>
</evidence>
<gene>
    <name evidence="5" type="ORF">EUTSA_v10005391mg</name>
</gene>
<dbReference type="InterPro" id="IPR016140">
    <property type="entry name" value="Bifunc_inhib/LTP/seed_store"/>
</dbReference>
<dbReference type="GO" id="GO:0006869">
    <property type="term" value="P:lipid transport"/>
    <property type="evidence" value="ECO:0007669"/>
    <property type="project" value="InterPro"/>
</dbReference>
<dbReference type="SUPFAM" id="SSF47699">
    <property type="entry name" value="Bifunctional inhibitor/lipid-transfer protein/seed storage 2S albumin"/>
    <property type="match status" value="1"/>
</dbReference>
<dbReference type="CDD" id="cd01959">
    <property type="entry name" value="nsLTP2"/>
    <property type="match status" value="1"/>
</dbReference>
<organism evidence="5 6">
    <name type="scientific">Eutrema salsugineum</name>
    <name type="common">Saltwater cress</name>
    <name type="synonym">Sisymbrium salsugineum</name>
    <dbReference type="NCBI Taxonomy" id="72664"/>
    <lineage>
        <taxon>Eukaryota</taxon>
        <taxon>Viridiplantae</taxon>
        <taxon>Streptophyta</taxon>
        <taxon>Embryophyta</taxon>
        <taxon>Tracheophyta</taxon>
        <taxon>Spermatophyta</taxon>
        <taxon>Magnoliopsida</taxon>
        <taxon>eudicotyledons</taxon>
        <taxon>Gunneridae</taxon>
        <taxon>Pentapetalae</taxon>
        <taxon>rosids</taxon>
        <taxon>malvids</taxon>
        <taxon>Brassicales</taxon>
        <taxon>Brassicaceae</taxon>
        <taxon>Eutremeae</taxon>
        <taxon>Eutrema</taxon>
    </lineage>
</organism>
<reference evidence="5 6" key="1">
    <citation type="journal article" date="2013" name="Front. Plant Sci.">
        <title>The Reference Genome of the Halophytic Plant Eutrema salsugineum.</title>
        <authorList>
            <person name="Yang R."/>
            <person name="Jarvis D.E."/>
            <person name="Chen H."/>
            <person name="Beilstein M.A."/>
            <person name="Grimwood J."/>
            <person name="Jenkins J."/>
            <person name="Shu S."/>
            <person name="Prochnik S."/>
            <person name="Xin M."/>
            <person name="Ma C."/>
            <person name="Schmutz J."/>
            <person name="Wing R.A."/>
            <person name="Mitchell-Olds T."/>
            <person name="Schumaker K.S."/>
            <person name="Wang X."/>
        </authorList>
    </citation>
    <scope>NUCLEOTIDE SEQUENCE [LARGE SCALE GENOMIC DNA]</scope>
</reference>
<sequence length="105" mass="10975">MKFTTLVIIIIAFVVTVLSSPAPINSSVIKPHSTKPPCTDLKITGCGPAIIGGIGTKPSAECCGGLKATQPCFCDFIKIPFFKSFITSLKSHLVLAACGVTYPTC</sequence>
<evidence type="ECO:0000256" key="3">
    <source>
        <dbReference type="SAM" id="SignalP"/>
    </source>
</evidence>
<feature type="signal peptide" evidence="3">
    <location>
        <begin position="1"/>
        <end position="19"/>
    </location>
</feature>
<accession>V4KRH7</accession>
<evidence type="ECO:0000313" key="6">
    <source>
        <dbReference type="Proteomes" id="UP000030689"/>
    </source>
</evidence>
<evidence type="ECO:0000313" key="5">
    <source>
        <dbReference type="EMBL" id="ESQ32592.1"/>
    </source>
</evidence>
<protein>
    <recommendedName>
        <fullName evidence="4">Bifunctional inhibitor/plant lipid transfer protein/seed storage helical domain-containing protein</fullName>
    </recommendedName>
</protein>
<dbReference type="EMBL" id="KI517748">
    <property type="protein sequence ID" value="ESQ32592.1"/>
    <property type="molecule type" value="Genomic_DNA"/>
</dbReference>
<dbReference type="Proteomes" id="UP000030689">
    <property type="component" value="Unassembled WGS sequence"/>
</dbReference>
<keyword evidence="3" id="KW-0732">Signal</keyword>
<dbReference type="Gene3D" id="1.10.110.10">
    <property type="entry name" value="Plant lipid-transfer and hydrophobic proteins"/>
    <property type="match status" value="1"/>
</dbReference>
<dbReference type="GO" id="GO:0008289">
    <property type="term" value="F:lipid binding"/>
    <property type="evidence" value="ECO:0007669"/>
    <property type="project" value="UniProtKB-KW"/>
</dbReference>
<keyword evidence="2" id="KW-0446">Lipid-binding</keyword>
<feature type="domain" description="Bifunctional inhibitor/plant lipid transfer protein/seed storage helical" evidence="4">
    <location>
        <begin position="46"/>
        <end position="105"/>
    </location>
</feature>
<keyword evidence="1" id="KW-0813">Transport</keyword>